<dbReference type="EMBL" id="LJQB01000073">
    <property type="protein sequence ID" value="KPW83310.1"/>
    <property type="molecule type" value="Genomic_DNA"/>
</dbReference>
<dbReference type="InterPro" id="IPR046673">
    <property type="entry name" value="ToxA_N"/>
</dbReference>
<dbReference type="InterPro" id="IPR032675">
    <property type="entry name" value="LRR_dom_sf"/>
</dbReference>
<dbReference type="GO" id="GO:0061630">
    <property type="term" value="F:ubiquitin protein ligase activity"/>
    <property type="evidence" value="ECO:0007669"/>
    <property type="project" value="UniProtKB-EC"/>
</dbReference>
<comment type="similarity">
    <text evidence="4 14">Belongs to the LRR-containing bacterial E3 ligase family.</text>
</comment>
<name>A0A0N8R188_9PSED</name>
<dbReference type="Gene3D" id="1.20.58.360">
    <property type="entry name" value="Shigella T3SS effector IpaH defines"/>
    <property type="match status" value="1"/>
</dbReference>
<evidence type="ECO:0000259" key="15">
    <source>
        <dbReference type="PROSITE" id="PS52053"/>
    </source>
</evidence>
<dbReference type="GO" id="GO:0030430">
    <property type="term" value="C:host cell cytoplasm"/>
    <property type="evidence" value="ECO:0007669"/>
    <property type="project" value="UniProtKB-SubCell"/>
</dbReference>
<evidence type="ECO:0000256" key="10">
    <source>
        <dbReference type="ARBA" id="ARBA00022786"/>
    </source>
</evidence>
<comment type="PTM">
    <text evidence="14">Ubiquitinated in the presence of host E1 ubiquitin-activating enzyme, E2 ubiquitin-conjugating enzyme and ubiquitin.</text>
</comment>
<dbReference type="PANTHER" id="PTHR47114:SF2">
    <property type="entry name" value="OLIGODENDROCYTE-MYELIN GLYCOPROTEIN"/>
    <property type="match status" value="1"/>
</dbReference>
<organism evidence="16 17">
    <name type="scientific">Pseudomonas congelans</name>
    <dbReference type="NCBI Taxonomy" id="200452"/>
    <lineage>
        <taxon>Bacteria</taxon>
        <taxon>Pseudomonadati</taxon>
        <taxon>Pseudomonadota</taxon>
        <taxon>Gammaproteobacteria</taxon>
        <taxon>Pseudomonadales</taxon>
        <taxon>Pseudomonadaceae</taxon>
        <taxon>Pseudomonas</taxon>
    </lineage>
</organism>
<dbReference type="PATRIC" id="fig|200452.3.peg.3541"/>
<dbReference type="SUPFAM" id="SSF52058">
    <property type="entry name" value="L domain-like"/>
    <property type="match status" value="1"/>
</dbReference>
<evidence type="ECO:0000256" key="12">
    <source>
        <dbReference type="ARBA" id="ARBA00023026"/>
    </source>
</evidence>
<evidence type="ECO:0000256" key="9">
    <source>
        <dbReference type="ARBA" id="ARBA00022737"/>
    </source>
</evidence>
<proteinExistence type="inferred from homology"/>
<evidence type="ECO:0000256" key="5">
    <source>
        <dbReference type="ARBA" id="ARBA00012483"/>
    </source>
</evidence>
<sequence length="1656" mass="185946">MPLCHVQAIGSLSCWLSTKPLAVSTMYTLRYNPFETIESSVVPASVTPRPQDSAPFEAEHANTEFIRLNLPDWYVGAPTALRQALHASQQGARLYAQALEPVRNRLLSAQQFAAPLLSKAFVERFKLDLDVEAFQLMTWRYDKTWNPAPLEQTLLQAALQNFAPSNRSRFDPYSAILRTGGLRYWLIDSAQRRYKVEYLDRQAIDLEQFADFCHELDLGRQYQTHLDSVFKPPGPAAQAVASAFMDSERAAVEVLAHIAVMKGDITEAAYQTLLDMVKSIDQLRWDGKGVRYCQLHMLDTYTFPGSLLQGALLIQQDGAKPDDGPCLVYLPSEPSHPIKQFASLRAFNAWLVTALGNEHYRRYFSRFVSLGQAPAFFTKLDARLYPAGDRTLDPDADLVVQAQPFSKPPFERLYEHLLAKTYDDSKAIAVPSAQVDQQAHDALIESLENNGMNLLNVAGFFVPVLGEIMSVVALYQLASEAFVAYEDWKHDEVEDAMQHVYDIGENVAQMLTVGGVVGAVSGLQPSMFIESLVQRRVDGAVRLGKPSIDAYAHAVSLPENLSSNALGLYEHDGKTWLPLDGKLYRIESDASGLNWRVRHPLNERSYAPRLKHNGAGAWRHEWENPMGWDEVTAFKRLNPTCHALPEEDIQKVLRITGTHEALLRQIHVEGLQPPALLNDAIQRVETERQLHVCIEALQADDVSQVHVSHIEPWLKLLVSSPRWHETRGLLLIDAQGALLESWNAGSQMTLSSHVTGPTGHLSQVLGQLLESLPADEVTRLTGSDSADKTVQLRGFKRYLADCARMHVGRLLDDVQVLKGRSNDPHVQLIQRDFDSLPSSVALELIGMASDADKARMTTEKRIPLALAEHAREYQQQLRINRANEGFYRAVSDNPDTQAAGLGMLQYVPGWRGDVSIDLLKDSLEGDEIASLDSDQAAVHRLLVSTEGGVQCFEPSGESLGEVDQQFFRALLLALPEQVQLDIQLSAGADEQQLRSLLRNTAVERRERMAAVLQLQPIRPGIKWPQRLPHGRIGYPLSGRLRRFFRRLGIGASRHSPELAVKSLYPDFSDAEVSGFLSALRAEHTGPARELSGFVRQRLSSLADELRALQLTLDTWVAETPFSALRRPREVAATRIHDCWKRLSVQCRNFQGDFLGYALDLDNLRIGQLPDITANFDHVAVLKARAMQLTDPQADALLKNFNRLRSLSLDFNDLRSLPASIGQMPQLAELSISHNPLIWTESSNIALQNLNRLEILDLNFCSLGSDVPINALNSLRLLFLRGTGISTLPAWNWLRSELIRIDVRDNRISEISVDELDNIERSLSSSRLHLHLNGNPLNSPTLERIRLFREGRLRPRWGVSQNLRSVEAGPDSAPWLAGLNREQVNARTRLWQDLRACAGSTDFFQMLSDLTHSADFSSNRDELIARVWSMIESASVNAELRTQLFDLAAHPQTCGDGLALVFGDMEVRVQVFSIMSSTPEAAQPRKLFKMTRSLDRLDQVEKIALRDIALRQASGERVDEAEVRLAYRVGLQARLELPGQPRTMLFSAIARVSEADLQAAYNEIIDRETTPAFFQSMISREFWMSYLEIRYAPEFEPVKQPFNQRLSVLDERSPDQQSDQQYLEQIGVISREREQAINEFAINLSRQIAEAVNMTPQ</sequence>
<comment type="caution">
    <text evidence="16">The sequence shown here is derived from an EMBL/GenBank/DDBJ whole genome shotgun (WGS) entry which is preliminary data.</text>
</comment>
<evidence type="ECO:0000256" key="7">
    <source>
        <dbReference type="ARBA" id="ARBA00022614"/>
    </source>
</evidence>
<dbReference type="PROSITE" id="PS52053">
    <property type="entry name" value="NEL"/>
    <property type="match status" value="1"/>
</dbReference>
<dbReference type="Pfam" id="PF14496">
    <property type="entry name" value="NEL"/>
    <property type="match status" value="1"/>
</dbReference>
<keyword evidence="7" id="KW-0433">Leucine-rich repeat</keyword>
<evidence type="ECO:0000256" key="8">
    <source>
        <dbReference type="ARBA" id="ARBA00022679"/>
    </source>
</evidence>
<dbReference type="PANTHER" id="PTHR47114">
    <property type="match status" value="1"/>
</dbReference>
<dbReference type="Pfam" id="PF20178">
    <property type="entry name" value="ToxA_N"/>
    <property type="match status" value="1"/>
</dbReference>
<keyword evidence="9" id="KW-0677">Repeat</keyword>
<evidence type="ECO:0000256" key="14">
    <source>
        <dbReference type="PROSITE-ProRule" id="PRU01398"/>
    </source>
</evidence>
<gene>
    <name evidence="16" type="ORF">ALO92_05061</name>
</gene>
<accession>A0A0N8R188</accession>
<keyword evidence="12" id="KW-0843">Virulence</keyword>
<evidence type="ECO:0000256" key="1">
    <source>
        <dbReference type="ARBA" id="ARBA00000900"/>
    </source>
</evidence>
<dbReference type="InterPro" id="IPR029487">
    <property type="entry name" value="NEL_dom"/>
</dbReference>
<evidence type="ECO:0000256" key="3">
    <source>
        <dbReference type="ARBA" id="ARBA00004613"/>
    </source>
</evidence>
<evidence type="ECO:0000313" key="16">
    <source>
        <dbReference type="EMBL" id="KPW83310.1"/>
    </source>
</evidence>
<dbReference type="InterPro" id="IPR051071">
    <property type="entry name" value="LRR-bact_E3_ubiq_ligases"/>
</dbReference>
<dbReference type="EC" id="2.3.2.27" evidence="5"/>
<feature type="active site" description="Glycyl thioester intermediate" evidence="14">
    <location>
        <position position="1453"/>
    </location>
</feature>
<evidence type="ECO:0000256" key="2">
    <source>
        <dbReference type="ARBA" id="ARBA00004192"/>
    </source>
</evidence>
<dbReference type="Gene3D" id="3.80.10.10">
    <property type="entry name" value="Ribonuclease Inhibitor"/>
    <property type="match status" value="1"/>
</dbReference>
<dbReference type="GO" id="GO:0005576">
    <property type="term" value="C:extracellular region"/>
    <property type="evidence" value="ECO:0007669"/>
    <property type="project" value="UniProtKB-SubCell"/>
</dbReference>
<keyword evidence="13 14" id="KW-1035">Host cytoplasm</keyword>
<reference evidence="16 17" key="1">
    <citation type="submission" date="2015-09" db="EMBL/GenBank/DDBJ databases">
        <title>Genome announcement of multiple Pseudomonas syringae strains.</title>
        <authorList>
            <person name="Thakur S."/>
            <person name="Wang P.W."/>
            <person name="Gong Y."/>
            <person name="Weir B.S."/>
            <person name="Guttman D.S."/>
        </authorList>
    </citation>
    <scope>NUCLEOTIDE SEQUENCE [LARGE SCALE GENOMIC DNA]</scope>
    <source>
        <strain evidence="16 17">ICMP19117</strain>
    </source>
</reference>
<keyword evidence="11 14" id="KW-0832">Ubl conjugation</keyword>
<keyword evidence="10 14" id="KW-0833">Ubl conjugation pathway</keyword>
<evidence type="ECO:0000256" key="11">
    <source>
        <dbReference type="ARBA" id="ARBA00022843"/>
    </source>
</evidence>
<comment type="subcellular location">
    <subcellularLocation>
        <location evidence="2">Host cytoplasm</location>
    </subcellularLocation>
    <subcellularLocation>
        <location evidence="3">Secreted</location>
    </subcellularLocation>
</comment>
<comment type="catalytic activity">
    <reaction evidence="1">
        <text>S-ubiquitinyl-[E2 ubiquitin-conjugating enzyme]-L-cysteine + [acceptor protein]-L-lysine = [E2 ubiquitin-conjugating enzyme]-L-cysteine + N(6)-ubiquitinyl-[acceptor protein]-L-lysine.</text>
        <dbReference type="EC" id="2.3.2.27"/>
    </reaction>
</comment>
<protein>
    <recommendedName>
        <fullName evidence="5">RING-type E3 ubiquitin transferase</fullName>
        <ecNumber evidence="5">2.3.2.27</ecNumber>
    </recommendedName>
</protein>
<keyword evidence="8 14" id="KW-0808">Transferase</keyword>
<evidence type="ECO:0000256" key="13">
    <source>
        <dbReference type="ARBA" id="ARBA00023200"/>
    </source>
</evidence>
<evidence type="ECO:0000313" key="17">
    <source>
        <dbReference type="Proteomes" id="UP000050411"/>
    </source>
</evidence>
<dbReference type="GO" id="GO:0016567">
    <property type="term" value="P:protein ubiquitination"/>
    <property type="evidence" value="ECO:0007669"/>
    <property type="project" value="InterPro"/>
</dbReference>
<evidence type="ECO:0000256" key="4">
    <source>
        <dbReference type="ARBA" id="ARBA00009868"/>
    </source>
</evidence>
<evidence type="ECO:0000256" key="6">
    <source>
        <dbReference type="ARBA" id="ARBA00022525"/>
    </source>
</evidence>
<feature type="domain" description="NEL" evidence="15">
    <location>
        <begin position="1366"/>
        <end position="1656"/>
    </location>
</feature>
<dbReference type="Proteomes" id="UP000050411">
    <property type="component" value="Unassembled WGS sequence"/>
</dbReference>
<keyword evidence="6 14" id="KW-0964">Secreted</keyword>